<dbReference type="Gene3D" id="1.20.1260.10">
    <property type="match status" value="1"/>
</dbReference>
<dbReference type="InterPro" id="IPR008331">
    <property type="entry name" value="Ferritin_DPS_dom"/>
</dbReference>
<sequence>MKRILLFLIFITVVYSQNENTFNYFKMEKLTMSFFHANYYYSILSMVLNHSDAAFLGISKMVHTLAEDKIKLADACMNYMTTRNADFNFLSYLSVNKNGAQMNILDYKMNAAKAMNFLYKTERQLTKNVTDVLKDMDIHAQHFLQHTVMEAQYDRLSRIENLYKKIKKDSQNAIYSYEFDRSVNFLFHHLYTDPVDVFLQL</sequence>
<dbReference type="EMBL" id="CAHIKZ030002425">
    <property type="protein sequence ID" value="CAE1286744.1"/>
    <property type="molecule type" value="Genomic_DNA"/>
</dbReference>
<keyword evidence="4" id="KW-1185">Reference proteome</keyword>
<evidence type="ECO:0000259" key="2">
    <source>
        <dbReference type="Pfam" id="PF00210"/>
    </source>
</evidence>
<dbReference type="GO" id="GO:0008199">
    <property type="term" value="F:ferric iron binding"/>
    <property type="evidence" value="ECO:0007669"/>
    <property type="project" value="InterPro"/>
</dbReference>
<keyword evidence="1" id="KW-0732">Signal</keyword>
<dbReference type="SUPFAM" id="SSF47240">
    <property type="entry name" value="Ferritin-like"/>
    <property type="match status" value="1"/>
</dbReference>
<feature type="signal peptide" evidence="1">
    <location>
        <begin position="1"/>
        <end position="16"/>
    </location>
</feature>
<evidence type="ECO:0000256" key="1">
    <source>
        <dbReference type="SAM" id="SignalP"/>
    </source>
</evidence>
<gene>
    <name evidence="3" type="ORF">SPHA_46162</name>
</gene>
<reference evidence="3" key="1">
    <citation type="submission" date="2021-01" db="EMBL/GenBank/DDBJ databases">
        <authorList>
            <person name="Li R."/>
            <person name="Bekaert M."/>
        </authorList>
    </citation>
    <scope>NUCLEOTIDE SEQUENCE</scope>
    <source>
        <strain evidence="3">Farmed</strain>
    </source>
</reference>
<accession>A0A812D6K2</accession>
<protein>
    <recommendedName>
        <fullName evidence="2">Ferritin/DPS domain-containing protein</fullName>
    </recommendedName>
</protein>
<dbReference type="InterPro" id="IPR009078">
    <property type="entry name" value="Ferritin-like_SF"/>
</dbReference>
<proteinExistence type="predicted"/>
<dbReference type="InterPro" id="IPR012347">
    <property type="entry name" value="Ferritin-like"/>
</dbReference>
<dbReference type="Pfam" id="PF00210">
    <property type="entry name" value="Ferritin"/>
    <property type="match status" value="1"/>
</dbReference>
<name>A0A812D6K2_ACAPH</name>
<feature type="domain" description="Ferritin/DPS" evidence="2">
    <location>
        <begin position="40"/>
        <end position="167"/>
    </location>
</feature>
<dbReference type="AlphaFoldDB" id="A0A812D6K2"/>
<feature type="chain" id="PRO_5032545818" description="Ferritin/DPS domain-containing protein" evidence="1">
    <location>
        <begin position="17"/>
        <end position="201"/>
    </location>
</feature>
<organism evidence="3 4">
    <name type="scientific">Acanthosepion pharaonis</name>
    <name type="common">Pharaoh cuttlefish</name>
    <name type="synonym">Sepia pharaonis</name>
    <dbReference type="NCBI Taxonomy" id="158019"/>
    <lineage>
        <taxon>Eukaryota</taxon>
        <taxon>Metazoa</taxon>
        <taxon>Spiralia</taxon>
        <taxon>Lophotrochozoa</taxon>
        <taxon>Mollusca</taxon>
        <taxon>Cephalopoda</taxon>
        <taxon>Coleoidea</taxon>
        <taxon>Decapodiformes</taxon>
        <taxon>Sepiida</taxon>
        <taxon>Sepiina</taxon>
        <taxon>Sepiidae</taxon>
        <taxon>Acanthosepion</taxon>
    </lineage>
</organism>
<evidence type="ECO:0000313" key="3">
    <source>
        <dbReference type="EMBL" id="CAE1286744.1"/>
    </source>
</evidence>
<comment type="caution">
    <text evidence="3">The sequence shown here is derived from an EMBL/GenBank/DDBJ whole genome shotgun (WGS) entry which is preliminary data.</text>
</comment>
<dbReference type="Proteomes" id="UP000597762">
    <property type="component" value="Unassembled WGS sequence"/>
</dbReference>
<evidence type="ECO:0000313" key="4">
    <source>
        <dbReference type="Proteomes" id="UP000597762"/>
    </source>
</evidence>